<dbReference type="OrthoDB" id="7832773at2"/>
<protein>
    <submittedName>
        <fullName evidence="1">Uncharacterized protein</fullName>
    </submittedName>
</protein>
<keyword evidence="2" id="KW-1185">Reference proteome</keyword>
<sequence length="270" mass="28128">MNWKAIAALGAVAALGVGGYLLLGADSGPKSATIGEILRQNGFTEFKPPTQHALPGTLVLVTGTDPMALGIVCRPEQALGLGLEDIPVSPSVSTELSAALNRTLELDAGLMSQLKAGGKLEGLEDIKITLTNVRVLELSDDDVIRRLRNRDTACAEAVRVRLGADQPVTMIKAALMADVTYTATGRTSANGEVTLDLREALAASLTSRVTGSDGGTVTLVGENLIWGIRDDQVLAMLGTTLPATGTEAGGLPEMRLLPIESAVEMLETSQ</sequence>
<reference evidence="1 2" key="1">
    <citation type="submission" date="2019-03" db="EMBL/GenBank/DDBJ databases">
        <title>Genomic Encyclopedia of Type Strains, Phase IV (KMG-IV): sequencing the most valuable type-strain genomes for metagenomic binning, comparative biology and taxonomic classification.</title>
        <authorList>
            <person name="Goeker M."/>
        </authorList>
    </citation>
    <scope>NUCLEOTIDE SEQUENCE [LARGE SCALE GENOMIC DNA]</scope>
    <source>
        <strain evidence="1 2">DSM 18063</strain>
    </source>
</reference>
<name>A0A4R2PZY9_9RHOB</name>
<proteinExistence type="predicted"/>
<evidence type="ECO:0000313" key="2">
    <source>
        <dbReference type="Proteomes" id="UP000294835"/>
    </source>
</evidence>
<evidence type="ECO:0000313" key="1">
    <source>
        <dbReference type="EMBL" id="TCP41873.1"/>
    </source>
</evidence>
<accession>A0A4R2PZY9</accession>
<organism evidence="1 2">
    <name type="scientific">Rhodovulum marinum</name>
    <dbReference type="NCBI Taxonomy" id="320662"/>
    <lineage>
        <taxon>Bacteria</taxon>
        <taxon>Pseudomonadati</taxon>
        <taxon>Pseudomonadota</taxon>
        <taxon>Alphaproteobacteria</taxon>
        <taxon>Rhodobacterales</taxon>
        <taxon>Paracoccaceae</taxon>
        <taxon>Rhodovulum</taxon>
    </lineage>
</organism>
<dbReference type="Proteomes" id="UP000294835">
    <property type="component" value="Unassembled WGS sequence"/>
</dbReference>
<gene>
    <name evidence="1" type="ORF">EV662_104217</name>
</gene>
<comment type="caution">
    <text evidence="1">The sequence shown here is derived from an EMBL/GenBank/DDBJ whole genome shotgun (WGS) entry which is preliminary data.</text>
</comment>
<dbReference type="AlphaFoldDB" id="A0A4R2PZY9"/>
<dbReference type="EMBL" id="SLXP01000004">
    <property type="protein sequence ID" value="TCP41873.1"/>
    <property type="molecule type" value="Genomic_DNA"/>
</dbReference>
<dbReference type="RefSeq" id="WP_132461800.1">
    <property type="nucleotide sequence ID" value="NZ_SLXP01000004.1"/>
</dbReference>